<evidence type="ECO:0000313" key="1">
    <source>
        <dbReference type="EMBL" id="GJA56079.1"/>
    </source>
</evidence>
<dbReference type="AlphaFoldDB" id="A0AAI9KUV1"/>
<proteinExistence type="predicted"/>
<comment type="caution">
    <text evidence="1">The sequence shown here is derived from an EMBL/GenBank/DDBJ whole genome shotgun (WGS) entry which is preliminary data.</text>
</comment>
<protein>
    <submittedName>
        <fullName evidence="1">Uncharacterized protein</fullName>
    </submittedName>
</protein>
<organism evidence="1 2">
    <name type="scientific">Aeromonas caviae</name>
    <name type="common">Aeromonas punctata</name>
    <dbReference type="NCBI Taxonomy" id="648"/>
    <lineage>
        <taxon>Bacteria</taxon>
        <taxon>Pseudomonadati</taxon>
        <taxon>Pseudomonadota</taxon>
        <taxon>Gammaproteobacteria</taxon>
        <taxon>Aeromonadales</taxon>
        <taxon>Aeromonadaceae</taxon>
        <taxon>Aeromonas</taxon>
    </lineage>
</organism>
<dbReference type="RefSeq" id="WP_223920304.1">
    <property type="nucleotide sequence ID" value="NZ_AP024940.1"/>
</dbReference>
<reference evidence="1" key="1">
    <citation type="submission" date="2021-07" db="EMBL/GenBank/DDBJ databases">
        <title>Draft genome sequence of carbapenem-resistant Aeromonas spp. in Japan.</title>
        <authorList>
            <person name="Maehana S."/>
            <person name="Suzuki M."/>
            <person name="Kitasato H."/>
        </authorList>
    </citation>
    <scope>NUCLEOTIDE SEQUENCE</scope>
    <source>
        <strain evidence="1">KAM348</strain>
    </source>
</reference>
<sequence length="352" mass="40546">MSKIYVVCPGNTVTGGPELLHQFVSTLNNAGCEAHIIYSPFNFKFSIPSPYLKYNIKVATYHSVYFTEDDCIILPEIFTGYARKFGCAKKYIWWLSVDNFFEKFPKGFNQYVKGLIKRLLNHKDAEPAQIRLDKLNGYRHLVQSQYAAEFLLNYGYKSDMLTDFLNEEHLNKSVNILNKENVICFNPKKGLEITKKIIESLPHYKFIPIENMTAVQVARLLERSKVYIDFGNHPGKDRIPREAAMAHCIVITGTRGSAKNQVDIPVPQKYKIKEASLDFIGQVESVLFDAIYSYEIAIKDFDEYRLKIMNEKFVFEKQTLDLFGPSSQCLSLNDKLRIAVQSNDCCDSRKFE</sequence>
<dbReference type="EMBL" id="BPNL01000051">
    <property type="protein sequence ID" value="GJA56079.1"/>
    <property type="molecule type" value="Genomic_DNA"/>
</dbReference>
<evidence type="ECO:0000313" key="2">
    <source>
        <dbReference type="Proteomes" id="UP000887009"/>
    </source>
</evidence>
<dbReference type="Proteomes" id="UP000887009">
    <property type="component" value="Unassembled WGS sequence"/>
</dbReference>
<gene>
    <name evidence="1" type="ORF">KAM348_35020</name>
</gene>
<accession>A0AAI9KUV1</accession>
<name>A0AAI9KUV1_AERCA</name>